<dbReference type="InterPro" id="IPR003661">
    <property type="entry name" value="HisK_dim/P_dom"/>
</dbReference>
<dbReference type="SUPFAM" id="SSF47384">
    <property type="entry name" value="Homodimeric domain of signal transducing histidine kinase"/>
    <property type="match status" value="1"/>
</dbReference>
<evidence type="ECO:0000313" key="11">
    <source>
        <dbReference type="Proteomes" id="UP000011083"/>
    </source>
</evidence>
<keyword evidence="3 6" id="KW-0597">Phosphoprotein</keyword>
<dbReference type="KEGG" id="acan:ACA1_182830"/>
<dbReference type="SUPFAM" id="SSF55781">
    <property type="entry name" value="GAF domain-like"/>
    <property type="match status" value="1"/>
</dbReference>
<dbReference type="InterPro" id="IPR005467">
    <property type="entry name" value="His_kinase_dom"/>
</dbReference>
<keyword evidence="11" id="KW-1185">Reference proteome</keyword>
<name>L8H739_ACACF</name>
<dbReference type="Gene3D" id="1.10.287.130">
    <property type="match status" value="1"/>
</dbReference>
<dbReference type="SMART" id="SM00388">
    <property type="entry name" value="HisKA"/>
    <property type="match status" value="1"/>
</dbReference>
<dbReference type="Gene3D" id="3.30.450.40">
    <property type="match status" value="1"/>
</dbReference>
<dbReference type="CDD" id="cd00082">
    <property type="entry name" value="HisKA"/>
    <property type="match status" value="1"/>
</dbReference>
<dbReference type="OrthoDB" id="303614at2759"/>
<reference evidence="10 11" key="1">
    <citation type="journal article" date="2013" name="Genome Biol.">
        <title>Genome of Acanthamoeba castellanii highlights extensive lateral gene transfer and early evolution of tyrosine kinase signaling.</title>
        <authorList>
            <person name="Clarke M."/>
            <person name="Lohan A.J."/>
            <person name="Liu B."/>
            <person name="Lagkouvardos I."/>
            <person name="Roy S."/>
            <person name="Zafar N."/>
            <person name="Bertelli C."/>
            <person name="Schilde C."/>
            <person name="Kianianmomeni A."/>
            <person name="Burglin T.R."/>
            <person name="Frech C."/>
            <person name="Turcotte B."/>
            <person name="Kopec K.O."/>
            <person name="Synnott J.M."/>
            <person name="Choo C."/>
            <person name="Paponov I."/>
            <person name="Finkler A."/>
            <person name="Soon Heng Tan C."/>
            <person name="Hutchins A.P."/>
            <person name="Weinmeier T."/>
            <person name="Rattei T."/>
            <person name="Chu J.S."/>
            <person name="Gimenez G."/>
            <person name="Irimia M."/>
            <person name="Rigden D.J."/>
            <person name="Fitzpatrick D.A."/>
            <person name="Lorenzo-Morales J."/>
            <person name="Bateman A."/>
            <person name="Chiu C.H."/>
            <person name="Tang P."/>
            <person name="Hegemann P."/>
            <person name="Fromm H."/>
            <person name="Raoult D."/>
            <person name="Greub G."/>
            <person name="Miranda-Saavedra D."/>
            <person name="Chen N."/>
            <person name="Nash P."/>
            <person name="Ginger M.L."/>
            <person name="Horn M."/>
            <person name="Schaap P."/>
            <person name="Caler L."/>
            <person name="Loftus B."/>
        </authorList>
    </citation>
    <scope>NUCLEOTIDE SEQUENCE [LARGE SCALE GENOMIC DNA]</scope>
    <source>
        <strain evidence="10 11">Neff</strain>
    </source>
</reference>
<protein>
    <recommendedName>
        <fullName evidence="2">histidine kinase</fullName>
        <ecNumber evidence="2">2.7.13.3</ecNumber>
    </recommendedName>
</protein>
<proteinExistence type="predicted"/>
<dbReference type="Pfam" id="PF00072">
    <property type="entry name" value="Response_reg"/>
    <property type="match status" value="1"/>
</dbReference>
<dbReference type="InterPro" id="IPR003018">
    <property type="entry name" value="GAF"/>
</dbReference>
<dbReference type="Gene3D" id="3.30.565.10">
    <property type="entry name" value="Histidine kinase-like ATPase, C-terminal domain"/>
    <property type="match status" value="1"/>
</dbReference>
<dbReference type="GO" id="GO:0005886">
    <property type="term" value="C:plasma membrane"/>
    <property type="evidence" value="ECO:0007669"/>
    <property type="project" value="TreeGrafter"/>
</dbReference>
<dbReference type="SMART" id="SM00065">
    <property type="entry name" value="GAF"/>
    <property type="match status" value="1"/>
</dbReference>
<comment type="catalytic activity">
    <reaction evidence="1">
        <text>ATP + protein L-histidine = ADP + protein N-phospho-L-histidine.</text>
        <dbReference type="EC" id="2.7.13.3"/>
    </reaction>
</comment>
<dbReference type="InterPro" id="IPR003594">
    <property type="entry name" value="HATPase_dom"/>
</dbReference>
<dbReference type="InterPro" id="IPR036097">
    <property type="entry name" value="HisK_dim/P_sf"/>
</dbReference>
<dbReference type="GO" id="GO:0009927">
    <property type="term" value="F:histidine phosphotransfer kinase activity"/>
    <property type="evidence" value="ECO:0007669"/>
    <property type="project" value="TreeGrafter"/>
</dbReference>
<dbReference type="SMART" id="SM00448">
    <property type="entry name" value="REC"/>
    <property type="match status" value="1"/>
</dbReference>
<dbReference type="PROSITE" id="PS50110">
    <property type="entry name" value="RESPONSE_REGULATORY"/>
    <property type="match status" value="1"/>
</dbReference>
<dbReference type="OMA" id="FINEMAC"/>
<dbReference type="CDD" id="cd17546">
    <property type="entry name" value="REC_hyHK_CKI1_RcsC-like"/>
    <property type="match status" value="1"/>
</dbReference>
<evidence type="ECO:0000256" key="6">
    <source>
        <dbReference type="PROSITE-ProRule" id="PRU00169"/>
    </source>
</evidence>
<dbReference type="Pfam" id="PF02518">
    <property type="entry name" value="HATPase_c"/>
    <property type="match status" value="1"/>
</dbReference>
<dbReference type="Pfam" id="PF00512">
    <property type="entry name" value="HisKA"/>
    <property type="match status" value="1"/>
</dbReference>
<feature type="region of interest" description="Disordered" evidence="7">
    <location>
        <begin position="400"/>
        <end position="422"/>
    </location>
</feature>
<evidence type="ECO:0000256" key="7">
    <source>
        <dbReference type="SAM" id="MobiDB-lite"/>
    </source>
</evidence>
<dbReference type="PANTHER" id="PTHR43047:SF72">
    <property type="entry name" value="OSMOSENSING HISTIDINE PROTEIN KINASE SLN1"/>
    <property type="match status" value="1"/>
</dbReference>
<feature type="domain" description="Histidine kinase" evidence="8">
    <location>
        <begin position="217"/>
        <end position="494"/>
    </location>
</feature>
<dbReference type="EC" id="2.7.13.3" evidence="2"/>
<keyword evidence="5 10" id="KW-0418">Kinase</keyword>
<dbReference type="PRINTS" id="PR00344">
    <property type="entry name" value="BCTRLSENSOR"/>
</dbReference>
<dbReference type="PROSITE" id="PS50109">
    <property type="entry name" value="HIS_KIN"/>
    <property type="match status" value="1"/>
</dbReference>
<evidence type="ECO:0000256" key="5">
    <source>
        <dbReference type="ARBA" id="ARBA00022777"/>
    </source>
</evidence>
<dbReference type="InterPro" id="IPR029016">
    <property type="entry name" value="GAF-like_dom_sf"/>
</dbReference>
<gene>
    <name evidence="10" type="ORF">ACA1_182830</name>
</gene>
<evidence type="ECO:0000259" key="9">
    <source>
        <dbReference type="PROSITE" id="PS50110"/>
    </source>
</evidence>
<evidence type="ECO:0000256" key="2">
    <source>
        <dbReference type="ARBA" id="ARBA00012438"/>
    </source>
</evidence>
<dbReference type="InterPro" id="IPR036890">
    <property type="entry name" value="HATPase_C_sf"/>
</dbReference>
<dbReference type="VEuPathDB" id="AmoebaDB:ACA1_182830"/>
<dbReference type="InterPro" id="IPR001789">
    <property type="entry name" value="Sig_transdc_resp-reg_receiver"/>
</dbReference>
<evidence type="ECO:0000256" key="3">
    <source>
        <dbReference type="ARBA" id="ARBA00022553"/>
    </source>
</evidence>
<organism evidence="10 11">
    <name type="scientific">Acanthamoeba castellanii (strain ATCC 30010 / Neff)</name>
    <dbReference type="NCBI Taxonomy" id="1257118"/>
    <lineage>
        <taxon>Eukaryota</taxon>
        <taxon>Amoebozoa</taxon>
        <taxon>Discosea</taxon>
        <taxon>Longamoebia</taxon>
        <taxon>Centramoebida</taxon>
        <taxon>Acanthamoebidae</taxon>
        <taxon>Acanthamoeba</taxon>
    </lineage>
</organism>
<evidence type="ECO:0000313" key="10">
    <source>
        <dbReference type="EMBL" id="ELR21349.1"/>
    </source>
</evidence>
<feature type="modified residue" description="4-aspartylphosphate" evidence="6">
    <location>
        <position position="584"/>
    </location>
</feature>
<dbReference type="InterPro" id="IPR004358">
    <property type="entry name" value="Sig_transdc_His_kin-like_C"/>
</dbReference>
<dbReference type="GO" id="GO:0000155">
    <property type="term" value="F:phosphorelay sensor kinase activity"/>
    <property type="evidence" value="ECO:0007669"/>
    <property type="project" value="InterPro"/>
</dbReference>
<dbReference type="STRING" id="1257118.L8H739"/>
<dbReference type="Pfam" id="PF01590">
    <property type="entry name" value="GAF"/>
    <property type="match status" value="1"/>
</dbReference>
<dbReference type="EMBL" id="KB007904">
    <property type="protein sequence ID" value="ELR21349.1"/>
    <property type="molecule type" value="Genomic_DNA"/>
</dbReference>
<dbReference type="AlphaFoldDB" id="L8H739"/>
<dbReference type="Proteomes" id="UP000011083">
    <property type="component" value="Unassembled WGS sequence"/>
</dbReference>
<dbReference type="SUPFAM" id="SSF52172">
    <property type="entry name" value="CheY-like"/>
    <property type="match status" value="1"/>
</dbReference>
<dbReference type="RefSeq" id="XP_004345893.1">
    <property type="nucleotide sequence ID" value="XM_004345843.1"/>
</dbReference>
<dbReference type="SUPFAM" id="SSF55874">
    <property type="entry name" value="ATPase domain of HSP90 chaperone/DNA topoisomerase II/histidine kinase"/>
    <property type="match status" value="1"/>
</dbReference>
<dbReference type="SMART" id="SM00387">
    <property type="entry name" value="HATPase_c"/>
    <property type="match status" value="1"/>
</dbReference>
<evidence type="ECO:0000259" key="8">
    <source>
        <dbReference type="PROSITE" id="PS50109"/>
    </source>
</evidence>
<sequence length="679" mass="74813">MGTTTTTQDLACMNRPQLELVMDEHKQQHLQELQHYNVLDTTPFVFLLLFHGSDREPCYDEIAQLAAHICQVPVALGPVLSGLFLKAWLGMEGVTEIPIVDREQLFCVHAIMDDSLLVIPDALEDARFRCNPMVVNEPKIRFYAGAPLVSPAGHRLGNLCVIDMVPRHLDAQQKRSLEQLSRQVSAQLELRLSLASVCQQNRQLEKLSAEKSRFLSAVSHDIRQPLATVMMCSELMLNDDEQLLAEPHVELANASFTCAQFMHNLVDELLQMGESDFGNVPVPLDCRMTDLVALVHRVVASNALYARPKHITLHLAIEAGGGGGGGGGPCTSPSPVSRRPEPGALVLAAPASGGGGTRELLSYDQWQASRVGARDKINLFIDPMKIEQVLNNLLSNAVKHRRGDRSGGHGRPCRGQSCASVSVMDRGQGIPREEMGKLFQPFQRLSVKPTGGETSTGLGLAVTRNIVLAHAGDVQVESEQGRGSTFRMLLPLPTRSDLIEPLAGNAAAQQQQRRPSAQAGIRRPLAKTGYNVLVADDNAINLSLMTRILQRHGHAVWTASDSEEALELFHEMGGHEHFHVLLIDEEMPRMCGVEMIVRIRKLEAEREENRARSPRMPLVSVTGHADSEHKRVIQAAGADDVCPKPFNADRLLQTVERLGAHYHHQQQRQRQISGTDHLN</sequence>
<dbReference type="Gene3D" id="3.40.50.2300">
    <property type="match status" value="1"/>
</dbReference>
<keyword evidence="4" id="KW-0808">Transferase</keyword>
<dbReference type="GeneID" id="14922241"/>
<accession>L8H739</accession>
<evidence type="ECO:0000256" key="1">
    <source>
        <dbReference type="ARBA" id="ARBA00000085"/>
    </source>
</evidence>
<feature type="domain" description="Response regulatory" evidence="9">
    <location>
        <begin position="531"/>
        <end position="659"/>
    </location>
</feature>
<dbReference type="PANTHER" id="PTHR43047">
    <property type="entry name" value="TWO-COMPONENT HISTIDINE PROTEIN KINASE"/>
    <property type="match status" value="1"/>
</dbReference>
<evidence type="ECO:0000256" key="4">
    <source>
        <dbReference type="ARBA" id="ARBA00022679"/>
    </source>
</evidence>
<dbReference type="InterPro" id="IPR011006">
    <property type="entry name" value="CheY-like_superfamily"/>
</dbReference>